<gene>
    <name evidence="3" type="ORF">BJ122_1117</name>
</gene>
<dbReference type="AlphaFoldDB" id="A0A318TS96"/>
<evidence type="ECO:0000256" key="1">
    <source>
        <dbReference type="ARBA" id="ARBA00008950"/>
    </source>
</evidence>
<feature type="domain" description="Calcineurin-like phosphoesterase" evidence="2">
    <location>
        <begin position="1"/>
        <end position="210"/>
    </location>
</feature>
<dbReference type="Gene3D" id="3.60.21.10">
    <property type="match status" value="1"/>
</dbReference>
<organism evidence="3 4">
    <name type="scientific">Rhodopseudomonas faecalis</name>
    <dbReference type="NCBI Taxonomy" id="99655"/>
    <lineage>
        <taxon>Bacteria</taxon>
        <taxon>Pseudomonadati</taxon>
        <taxon>Pseudomonadota</taxon>
        <taxon>Alphaproteobacteria</taxon>
        <taxon>Hyphomicrobiales</taxon>
        <taxon>Nitrobacteraceae</taxon>
        <taxon>Rhodopseudomonas</taxon>
    </lineage>
</organism>
<dbReference type="CDD" id="cd00838">
    <property type="entry name" value="MPP_superfamily"/>
    <property type="match status" value="1"/>
</dbReference>
<dbReference type="PANTHER" id="PTHR42850:SF2">
    <property type="entry name" value="BLL5683 PROTEIN"/>
    <property type="match status" value="1"/>
</dbReference>
<dbReference type="EMBL" id="QJTI01000011">
    <property type="protein sequence ID" value="PYF02509.1"/>
    <property type="molecule type" value="Genomic_DNA"/>
</dbReference>
<dbReference type="Proteomes" id="UP000248148">
    <property type="component" value="Unassembled WGS sequence"/>
</dbReference>
<dbReference type="GO" id="GO:0005737">
    <property type="term" value="C:cytoplasm"/>
    <property type="evidence" value="ECO:0007669"/>
    <property type="project" value="TreeGrafter"/>
</dbReference>
<dbReference type="InterPro" id="IPR024654">
    <property type="entry name" value="Calcineurin-like_PHP_lpxH"/>
</dbReference>
<comment type="caution">
    <text evidence="3">The sequence shown here is derived from an EMBL/GenBank/DDBJ whole genome shotgun (WGS) entry which is preliminary data.</text>
</comment>
<protein>
    <submittedName>
        <fullName evidence="3">Putative phosphodiesterase</fullName>
    </submittedName>
</protein>
<comment type="similarity">
    <text evidence="1">Belongs to the metallophosphoesterase superfamily. YfcE family.</text>
</comment>
<dbReference type="PANTHER" id="PTHR42850">
    <property type="entry name" value="METALLOPHOSPHOESTERASE"/>
    <property type="match status" value="1"/>
</dbReference>
<dbReference type="SUPFAM" id="SSF56300">
    <property type="entry name" value="Metallo-dependent phosphatases"/>
    <property type="match status" value="1"/>
</dbReference>
<dbReference type="GO" id="GO:0016791">
    <property type="term" value="F:phosphatase activity"/>
    <property type="evidence" value="ECO:0007669"/>
    <property type="project" value="TreeGrafter"/>
</dbReference>
<dbReference type="OrthoDB" id="9813918at2"/>
<evidence type="ECO:0000313" key="3">
    <source>
        <dbReference type="EMBL" id="PYF02509.1"/>
    </source>
</evidence>
<evidence type="ECO:0000259" key="2">
    <source>
        <dbReference type="Pfam" id="PF12850"/>
    </source>
</evidence>
<evidence type="ECO:0000313" key="4">
    <source>
        <dbReference type="Proteomes" id="UP000248148"/>
    </source>
</evidence>
<dbReference type="RefSeq" id="WP_110780972.1">
    <property type="nucleotide sequence ID" value="NZ_QJTI01000011.1"/>
</dbReference>
<dbReference type="Pfam" id="PF12850">
    <property type="entry name" value="Metallophos_2"/>
    <property type="match status" value="1"/>
</dbReference>
<dbReference type="InterPro" id="IPR029052">
    <property type="entry name" value="Metallo-depent_PP-like"/>
</dbReference>
<dbReference type="InterPro" id="IPR050126">
    <property type="entry name" value="Ap4A_hydrolase"/>
</dbReference>
<keyword evidence="4" id="KW-1185">Reference proteome</keyword>
<dbReference type="InterPro" id="IPR011152">
    <property type="entry name" value="Pesterase_MJ0912"/>
</dbReference>
<dbReference type="PIRSF" id="PIRSF000883">
    <property type="entry name" value="Pesterase_MJ0912"/>
    <property type="match status" value="1"/>
</dbReference>
<sequence length="246" mass="26765">MLIALFADIHSNRQAFEACLADARAQGAEQNVLLGDYVGYGADPDWVVTTVMELVDAGALAVMGNHDCAVGNTKVQLNLEAQAAMEWTRGELGVAQRRFLANLPMKEEQHSRLYVHGEATRPENWIYVTDSSVASRSMQATFAHVTFCGHIHRPALYSLSVTGKMTSFVPTSGVPVQLLPGRQWLVVVGSVGQPRDGNPAAAYALFDTETREVHYCRVPYDIAAAAARIRNNGLPISLAERLSVGR</sequence>
<name>A0A318TS96_9BRAD</name>
<accession>A0A318TS96</accession>
<proteinExistence type="inferred from homology"/>
<reference evidence="3 4" key="1">
    <citation type="submission" date="2018-06" db="EMBL/GenBank/DDBJ databases">
        <title>Genomic Encyclopedia of Archaeal and Bacterial Type Strains, Phase II (KMG-II): from individual species to whole genera.</title>
        <authorList>
            <person name="Goeker M."/>
        </authorList>
    </citation>
    <scope>NUCLEOTIDE SEQUENCE [LARGE SCALE GENOMIC DNA]</scope>
    <source>
        <strain evidence="3 4">JCM 11668</strain>
    </source>
</reference>